<name>A0A9Q1GWK4_9CARY</name>
<evidence type="ECO:0000313" key="3">
    <source>
        <dbReference type="Proteomes" id="UP001153076"/>
    </source>
</evidence>
<gene>
    <name evidence="2" type="ORF">Cgig2_034090</name>
</gene>
<dbReference type="AlphaFoldDB" id="A0A9Q1GWK4"/>
<evidence type="ECO:0000256" key="1">
    <source>
        <dbReference type="SAM" id="MobiDB-lite"/>
    </source>
</evidence>
<reference evidence="2" key="1">
    <citation type="submission" date="2022-04" db="EMBL/GenBank/DDBJ databases">
        <title>Carnegiea gigantea Genome sequencing and assembly v2.</title>
        <authorList>
            <person name="Copetti D."/>
            <person name="Sanderson M.J."/>
            <person name="Burquez A."/>
            <person name="Wojciechowski M.F."/>
        </authorList>
    </citation>
    <scope>NUCLEOTIDE SEQUENCE</scope>
    <source>
        <strain evidence="2">SGP5-SGP5p</strain>
        <tissue evidence="2">Aerial part</tissue>
    </source>
</reference>
<protein>
    <submittedName>
        <fullName evidence="2">Uncharacterized protein</fullName>
    </submittedName>
</protein>
<comment type="caution">
    <text evidence="2">The sequence shown here is derived from an EMBL/GenBank/DDBJ whole genome shotgun (WGS) entry which is preliminary data.</text>
</comment>
<accession>A0A9Q1GWK4</accession>
<dbReference type="Proteomes" id="UP001153076">
    <property type="component" value="Unassembled WGS sequence"/>
</dbReference>
<keyword evidence="3" id="KW-1185">Reference proteome</keyword>
<feature type="region of interest" description="Disordered" evidence="1">
    <location>
        <begin position="181"/>
        <end position="205"/>
    </location>
</feature>
<organism evidence="2 3">
    <name type="scientific">Carnegiea gigantea</name>
    <dbReference type="NCBI Taxonomy" id="171969"/>
    <lineage>
        <taxon>Eukaryota</taxon>
        <taxon>Viridiplantae</taxon>
        <taxon>Streptophyta</taxon>
        <taxon>Embryophyta</taxon>
        <taxon>Tracheophyta</taxon>
        <taxon>Spermatophyta</taxon>
        <taxon>Magnoliopsida</taxon>
        <taxon>eudicotyledons</taxon>
        <taxon>Gunneridae</taxon>
        <taxon>Pentapetalae</taxon>
        <taxon>Caryophyllales</taxon>
        <taxon>Cactineae</taxon>
        <taxon>Cactaceae</taxon>
        <taxon>Cactoideae</taxon>
        <taxon>Echinocereeae</taxon>
        <taxon>Carnegiea</taxon>
    </lineage>
</organism>
<evidence type="ECO:0000313" key="2">
    <source>
        <dbReference type="EMBL" id="KAJ8428276.1"/>
    </source>
</evidence>
<sequence>MVQSKFMYPVDKGFDKRVLKHVAKHFKQYKHGLKRDYFKPEETTREDTYDIVPKRHSRDGWMRLNEATPKVQEQLLSFSLSKTQVKIENEVFDELIMYEEQNPKRPINLCFNVDQSDIFGINAVLRKRGYTFPDDNIELRRVKKELASQKAMFLLMLKAVHNGKITGEFLDATEAALRMAGDQVQEESSGNDLSNESRHARPSTSTSQVNWLANVGLFKTFNDWTLAN</sequence>
<dbReference type="EMBL" id="JAKOGI010001032">
    <property type="protein sequence ID" value="KAJ8428276.1"/>
    <property type="molecule type" value="Genomic_DNA"/>
</dbReference>
<dbReference type="OrthoDB" id="694700at2759"/>
<proteinExistence type="predicted"/>